<accession>A0A0G0W249</accession>
<organism evidence="1 2">
    <name type="scientific">Candidatus Curtissbacteria bacterium GW2011_GWA1_40_9</name>
    <dbReference type="NCBI Taxonomy" id="1618408"/>
    <lineage>
        <taxon>Bacteria</taxon>
        <taxon>Candidatus Curtissiibacteriota</taxon>
    </lineage>
</organism>
<dbReference type="AlphaFoldDB" id="A0A0G0W249"/>
<protein>
    <submittedName>
        <fullName evidence="1">Uncharacterized protein</fullName>
    </submittedName>
</protein>
<dbReference type="Proteomes" id="UP000034292">
    <property type="component" value="Unassembled WGS sequence"/>
</dbReference>
<name>A0A0G0W249_9BACT</name>
<evidence type="ECO:0000313" key="2">
    <source>
        <dbReference type="Proteomes" id="UP000034292"/>
    </source>
</evidence>
<evidence type="ECO:0000313" key="1">
    <source>
        <dbReference type="EMBL" id="KKR78365.1"/>
    </source>
</evidence>
<gene>
    <name evidence="1" type="ORF">UU23_C0001G0129</name>
</gene>
<reference evidence="1 2" key="1">
    <citation type="journal article" date="2015" name="Nature">
        <title>rRNA introns, odd ribosomes, and small enigmatic genomes across a large radiation of phyla.</title>
        <authorList>
            <person name="Brown C.T."/>
            <person name="Hug L.A."/>
            <person name="Thomas B.C."/>
            <person name="Sharon I."/>
            <person name="Castelle C.J."/>
            <person name="Singh A."/>
            <person name="Wilkins M.J."/>
            <person name="Williams K.H."/>
            <person name="Banfield J.F."/>
        </authorList>
    </citation>
    <scope>NUCLEOTIDE SEQUENCE [LARGE SCALE GENOMIC DNA]</scope>
</reference>
<sequence>MPVSSPVINLLTFDLKDARQVTRAVSGIITQPRVLGSPIIK</sequence>
<comment type="caution">
    <text evidence="1">The sequence shown here is derived from an EMBL/GenBank/DDBJ whole genome shotgun (WGS) entry which is preliminary data.</text>
</comment>
<dbReference type="EMBL" id="LBZV01000001">
    <property type="protein sequence ID" value="KKR78365.1"/>
    <property type="molecule type" value="Genomic_DNA"/>
</dbReference>
<proteinExistence type="predicted"/>